<evidence type="ECO:0000256" key="4">
    <source>
        <dbReference type="ARBA" id="ARBA00023125"/>
    </source>
</evidence>
<dbReference type="InterPro" id="IPR013324">
    <property type="entry name" value="RNA_pol_sigma_r3/r4-like"/>
</dbReference>
<dbReference type="InterPro" id="IPR013325">
    <property type="entry name" value="RNA_pol_sigma_r2"/>
</dbReference>
<accession>A0ABW3NNV1</accession>
<dbReference type="PANTHER" id="PTHR43133">
    <property type="entry name" value="RNA POLYMERASE ECF-TYPE SIGMA FACTO"/>
    <property type="match status" value="1"/>
</dbReference>
<dbReference type="InterPro" id="IPR013249">
    <property type="entry name" value="RNA_pol_sigma70_r4_t2"/>
</dbReference>
<evidence type="ECO:0000256" key="2">
    <source>
        <dbReference type="ARBA" id="ARBA00023015"/>
    </source>
</evidence>
<dbReference type="SUPFAM" id="SSF88659">
    <property type="entry name" value="Sigma3 and sigma4 domains of RNA polymerase sigma factors"/>
    <property type="match status" value="1"/>
</dbReference>
<dbReference type="PANTHER" id="PTHR43133:SF8">
    <property type="entry name" value="RNA POLYMERASE SIGMA FACTOR HI_1459-RELATED"/>
    <property type="match status" value="1"/>
</dbReference>
<dbReference type="InterPro" id="IPR007627">
    <property type="entry name" value="RNA_pol_sigma70_r2"/>
</dbReference>
<evidence type="ECO:0000256" key="1">
    <source>
        <dbReference type="ARBA" id="ARBA00010641"/>
    </source>
</evidence>
<keyword evidence="2" id="KW-0805">Transcription regulation</keyword>
<dbReference type="Gene3D" id="1.10.10.10">
    <property type="entry name" value="Winged helix-like DNA-binding domain superfamily/Winged helix DNA-binding domain"/>
    <property type="match status" value="1"/>
</dbReference>
<sequence length="187" mass="22551">MTKKKWELEDFIEQNQRRVYYQMARLQIDEEKEEHFQEGLVAMWRAYENYQPDKGPLATYMNFQIRNRLVDIFRKSMVEKKYFEQFDYEKKVEAKSGNYSRANGKKVSMEVQGGGDPQEMVDHKNESVFYKFTFLLTEKQKIWFRYAIIEGLSNPEIAEREKVSLEAVKSWAKSAKKKLRQIDWDKE</sequence>
<feature type="domain" description="RNA polymerase sigma factor 70 region 4 type 2" evidence="7">
    <location>
        <begin position="136"/>
        <end position="179"/>
    </location>
</feature>
<keyword evidence="9" id="KW-1185">Reference proteome</keyword>
<dbReference type="SUPFAM" id="SSF88946">
    <property type="entry name" value="Sigma2 domain of RNA polymerase sigma factors"/>
    <property type="match status" value="1"/>
</dbReference>
<dbReference type="InterPro" id="IPR039425">
    <property type="entry name" value="RNA_pol_sigma-70-like"/>
</dbReference>
<comment type="similarity">
    <text evidence="1">Belongs to the sigma-70 factor family. ECF subfamily.</text>
</comment>
<name>A0ABW3NNV1_9BACI</name>
<dbReference type="Gene3D" id="1.10.1740.10">
    <property type="match status" value="1"/>
</dbReference>
<comment type="caution">
    <text evidence="8">The sequence shown here is derived from an EMBL/GenBank/DDBJ whole genome shotgun (WGS) entry which is preliminary data.</text>
</comment>
<dbReference type="RefSeq" id="WP_379594523.1">
    <property type="nucleotide sequence ID" value="NZ_JBHTKK010000042.1"/>
</dbReference>
<keyword evidence="3" id="KW-0731">Sigma factor</keyword>
<dbReference type="Proteomes" id="UP001597041">
    <property type="component" value="Unassembled WGS sequence"/>
</dbReference>
<dbReference type="Pfam" id="PF04542">
    <property type="entry name" value="Sigma70_r2"/>
    <property type="match status" value="1"/>
</dbReference>
<gene>
    <name evidence="8" type="ORF">ACFQ19_19725</name>
</gene>
<evidence type="ECO:0000259" key="7">
    <source>
        <dbReference type="Pfam" id="PF08281"/>
    </source>
</evidence>
<evidence type="ECO:0000259" key="6">
    <source>
        <dbReference type="Pfam" id="PF04542"/>
    </source>
</evidence>
<evidence type="ECO:0000313" key="8">
    <source>
        <dbReference type="EMBL" id="MFD1068226.1"/>
    </source>
</evidence>
<evidence type="ECO:0000256" key="5">
    <source>
        <dbReference type="ARBA" id="ARBA00023163"/>
    </source>
</evidence>
<evidence type="ECO:0000256" key="3">
    <source>
        <dbReference type="ARBA" id="ARBA00023082"/>
    </source>
</evidence>
<reference evidence="9" key="1">
    <citation type="journal article" date="2019" name="Int. J. Syst. Evol. Microbiol.">
        <title>The Global Catalogue of Microorganisms (GCM) 10K type strain sequencing project: providing services to taxonomists for standard genome sequencing and annotation.</title>
        <authorList>
            <consortium name="The Broad Institute Genomics Platform"/>
            <consortium name="The Broad Institute Genome Sequencing Center for Infectious Disease"/>
            <person name="Wu L."/>
            <person name="Ma J."/>
        </authorList>
    </citation>
    <scope>NUCLEOTIDE SEQUENCE [LARGE SCALE GENOMIC DNA]</scope>
    <source>
        <strain evidence="9">CCUG 56608</strain>
    </source>
</reference>
<keyword evidence="5" id="KW-0804">Transcription</keyword>
<proteinExistence type="inferred from homology"/>
<dbReference type="InterPro" id="IPR014284">
    <property type="entry name" value="RNA_pol_sigma-70_dom"/>
</dbReference>
<dbReference type="NCBIfam" id="TIGR02937">
    <property type="entry name" value="sigma70-ECF"/>
    <property type="match status" value="1"/>
</dbReference>
<dbReference type="EMBL" id="JBHTKK010000042">
    <property type="protein sequence ID" value="MFD1068226.1"/>
    <property type="molecule type" value="Genomic_DNA"/>
</dbReference>
<keyword evidence="4" id="KW-0238">DNA-binding</keyword>
<dbReference type="InterPro" id="IPR036388">
    <property type="entry name" value="WH-like_DNA-bd_sf"/>
</dbReference>
<evidence type="ECO:0000313" key="9">
    <source>
        <dbReference type="Proteomes" id="UP001597041"/>
    </source>
</evidence>
<feature type="domain" description="RNA polymerase sigma-70 region 2" evidence="6">
    <location>
        <begin position="11"/>
        <end position="75"/>
    </location>
</feature>
<organism evidence="8 9">
    <name type="scientific">Oceanobacillus locisalsi</name>
    <dbReference type="NCBI Taxonomy" id="546107"/>
    <lineage>
        <taxon>Bacteria</taxon>
        <taxon>Bacillati</taxon>
        <taxon>Bacillota</taxon>
        <taxon>Bacilli</taxon>
        <taxon>Bacillales</taxon>
        <taxon>Bacillaceae</taxon>
        <taxon>Oceanobacillus</taxon>
    </lineage>
</organism>
<protein>
    <submittedName>
        <fullName evidence="8">RNA polymerase sigma factor</fullName>
    </submittedName>
</protein>
<dbReference type="Pfam" id="PF08281">
    <property type="entry name" value="Sigma70_r4_2"/>
    <property type="match status" value="1"/>
</dbReference>